<organism evidence="2 3">
    <name type="scientific">Novosphingobium marinum</name>
    <dbReference type="NCBI Taxonomy" id="1514948"/>
    <lineage>
        <taxon>Bacteria</taxon>
        <taxon>Pseudomonadati</taxon>
        <taxon>Pseudomonadota</taxon>
        <taxon>Alphaproteobacteria</taxon>
        <taxon>Sphingomonadales</taxon>
        <taxon>Sphingomonadaceae</taxon>
        <taxon>Novosphingobium</taxon>
    </lineage>
</organism>
<keyword evidence="1" id="KW-0812">Transmembrane</keyword>
<comment type="caution">
    <text evidence="2">The sequence shown here is derived from an EMBL/GenBank/DDBJ whole genome shotgun (WGS) entry which is preliminary data.</text>
</comment>
<dbReference type="RefSeq" id="WP_179408220.1">
    <property type="nucleotide sequence ID" value="NZ_BMGF01000005.1"/>
</dbReference>
<dbReference type="NCBIfam" id="TIGR03054">
    <property type="entry name" value="photo_alph_chp1"/>
    <property type="match status" value="1"/>
</dbReference>
<dbReference type="AlphaFoldDB" id="A0A7Y9XZV4"/>
<reference evidence="2 3" key="1">
    <citation type="submission" date="2020-07" db="EMBL/GenBank/DDBJ databases">
        <title>Genomic Encyclopedia of Type Strains, Phase IV (KMG-IV): sequencing the most valuable type-strain genomes for metagenomic binning, comparative biology and taxonomic classification.</title>
        <authorList>
            <person name="Goeker M."/>
        </authorList>
    </citation>
    <scope>NUCLEOTIDE SEQUENCE [LARGE SCALE GENOMIC DNA]</scope>
    <source>
        <strain evidence="2 3">DSM 29043</strain>
    </source>
</reference>
<protein>
    <submittedName>
        <fullName evidence="2">Putative photosynthetic complex assembly protein</fullName>
    </submittedName>
</protein>
<dbReference type="EMBL" id="JACBZF010000005">
    <property type="protein sequence ID" value="NYH96375.1"/>
    <property type="molecule type" value="Genomic_DNA"/>
</dbReference>
<evidence type="ECO:0000313" key="3">
    <source>
        <dbReference type="Proteomes" id="UP000522081"/>
    </source>
</evidence>
<evidence type="ECO:0000313" key="2">
    <source>
        <dbReference type="EMBL" id="NYH96375.1"/>
    </source>
</evidence>
<keyword evidence="3" id="KW-1185">Reference proteome</keyword>
<dbReference type="InterPro" id="IPR017495">
    <property type="entry name" value="PuhC"/>
</dbReference>
<keyword evidence="1" id="KW-1133">Transmembrane helix</keyword>
<feature type="transmembrane region" description="Helical" evidence="1">
    <location>
        <begin position="15"/>
        <end position="38"/>
    </location>
</feature>
<name>A0A7Y9XZV4_9SPHN</name>
<dbReference type="Proteomes" id="UP000522081">
    <property type="component" value="Unassembled WGS sequence"/>
</dbReference>
<evidence type="ECO:0000256" key="1">
    <source>
        <dbReference type="SAM" id="Phobius"/>
    </source>
</evidence>
<keyword evidence="1" id="KW-0472">Membrane</keyword>
<accession>A0A7Y9XZV4</accession>
<sequence length="160" mass="16622">MSHSHDHENIVSRPALAMAGAVVAISLLLTAAVSLGIADREAVPAVERAKAAVAPVETRLLNFTDQPDGSVLVSDAKSGEAVATLVGDNDGGGFVRGVMRGLARDRRMREIGAEPPFALTLWQNGAVSLTDSATGRVIELGSFGPDNRATFLRFLSAGDA</sequence>
<gene>
    <name evidence="2" type="ORF">FHS75_002714</name>
</gene>
<proteinExistence type="predicted"/>